<name>A0A841K9D4_9HYPH</name>
<dbReference type="AlphaFoldDB" id="A0A841K9D4"/>
<evidence type="ECO:0000313" key="2">
    <source>
        <dbReference type="Proteomes" id="UP000588017"/>
    </source>
</evidence>
<accession>A0A841K9D4</accession>
<keyword evidence="2" id="KW-1185">Reference proteome</keyword>
<dbReference type="EMBL" id="JACHEH010000007">
    <property type="protein sequence ID" value="MBB6169468.1"/>
    <property type="molecule type" value="Genomic_DNA"/>
</dbReference>
<dbReference type="InterPro" id="IPR011681">
    <property type="entry name" value="GcrA"/>
</dbReference>
<gene>
    <name evidence="1" type="ORF">HNQ73_003110</name>
</gene>
<protein>
    <recommendedName>
        <fullName evidence="3">GcrA cell cycle regulator</fullName>
    </recommendedName>
</protein>
<organism evidence="1 2">
    <name type="scientific">Chelatococcus composti</name>
    <dbReference type="NCBI Taxonomy" id="1743235"/>
    <lineage>
        <taxon>Bacteria</taxon>
        <taxon>Pseudomonadati</taxon>
        <taxon>Pseudomonadota</taxon>
        <taxon>Alphaproteobacteria</taxon>
        <taxon>Hyphomicrobiales</taxon>
        <taxon>Chelatococcaceae</taxon>
        <taxon>Chelatococcus</taxon>
    </lineage>
</organism>
<dbReference type="Proteomes" id="UP000588017">
    <property type="component" value="Unassembled WGS sequence"/>
</dbReference>
<evidence type="ECO:0008006" key="3">
    <source>
        <dbReference type="Google" id="ProtNLM"/>
    </source>
</evidence>
<dbReference type="Pfam" id="PF07750">
    <property type="entry name" value="GcrA"/>
    <property type="match status" value="1"/>
</dbReference>
<sequence length="179" mass="20190">MTDPAIRDAIVAAYGRESAAALAARYGKTKNAVIGIWFRHVPPEQRAEMLRSPARKAVMAAARARKARARRERKKALPVELPALQMEPAREPFSEIGVGLIDLLPEHCRFPIGDGRAIRYCGAPRLYKPGMFSDGCSPYCEEHTRLCYVPLEARQERKLKRKQKDVARRRPQQIAWGGL</sequence>
<comment type="caution">
    <text evidence="1">The sequence shown here is derived from an EMBL/GenBank/DDBJ whole genome shotgun (WGS) entry which is preliminary data.</text>
</comment>
<evidence type="ECO:0000313" key="1">
    <source>
        <dbReference type="EMBL" id="MBB6169468.1"/>
    </source>
</evidence>
<dbReference type="RefSeq" id="WP_183335836.1">
    <property type="nucleotide sequence ID" value="NZ_BMHX01000007.1"/>
</dbReference>
<reference evidence="1 2" key="1">
    <citation type="submission" date="2020-08" db="EMBL/GenBank/DDBJ databases">
        <title>Genomic Encyclopedia of Type Strains, Phase IV (KMG-IV): sequencing the most valuable type-strain genomes for metagenomic binning, comparative biology and taxonomic classification.</title>
        <authorList>
            <person name="Goeker M."/>
        </authorList>
    </citation>
    <scope>NUCLEOTIDE SEQUENCE [LARGE SCALE GENOMIC DNA]</scope>
    <source>
        <strain evidence="1 2">DSM 101465</strain>
    </source>
</reference>
<proteinExistence type="predicted"/>